<evidence type="ECO:0000256" key="6">
    <source>
        <dbReference type="ARBA" id="ARBA00023002"/>
    </source>
</evidence>
<evidence type="ECO:0000256" key="5">
    <source>
        <dbReference type="ARBA" id="ARBA00022975"/>
    </source>
</evidence>
<dbReference type="Proteomes" id="UP000811545">
    <property type="component" value="Unassembled WGS sequence"/>
</dbReference>
<dbReference type="Gene3D" id="3.20.20.70">
    <property type="entry name" value="Aldolase class I"/>
    <property type="match status" value="1"/>
</dbReference>
<dbReference type="NCBIfam" id="NF005741">
    <property type="entry name" value="PRK07565.1"/>
    <property type="match status" value="1"/>
</dbReference>
<keyword evidence="6 8" id="KW-0560">Oxidoreductase</keyword>
<evidence type="ECO:0000256" key="1">
    <source>
        <dbReference type="ARBA" id="ARBA00001917"/>
    </source>
</evidence>
<dbReference type="PIRSF" id="PIRSF000164">
    <property type="entry name" value="DHO_oxidase"/>
    <property type="match status" value="1"/>
</dbReference>
<comment type="cofactor">
    <cofactor evidence="1">
        <name>FMN</name>
        <dbReference type="ChEBI" id="CHEBI:58210"/>
    </cofactor>
</comment>
<dbReference type="PANTHER" id="PTHR48109">
    <property type="entry name" value="DIHYDROOROTATE DEHYDROGENASE (QUINONE), MITOCHONDRIAL-RELATED"/>
    <property type="match status" value="1"/>
</dbReference>
<evidence type="ECO:0000313" key="9">
    <source>
        <dbReference type="Proteomes" id="UP000811545"/>
    </source>
</evidence>
<dbReference type="InterPro" id="IPR050074">
    <property type="entry name" value="DHO_dehydrogenase"/>
</dbReference>
<dbReference type="GO" id="GO:0004589">
    <property type="term" value="F:dihydroorotate dehydrogenase (NAD+) activity"/>
    <property type="evidence" value="ECO:0007669"/>
    <property type="project" value="UniProtKB-EC"/>
</dbReference>
<comment type="pathway">
    <text evidence="2">Pyrimidine metabolism; UMP biosynthesis via de novo pathway.</text>
</comment>
<dbReference type="SUPFAM" id="SSF51395">
    <property type="entry name" value="FMN-linked oxidoreductases"/>
    <property type="match status" value="1"/>
</dbReference>
<dbReference type="InterPro" id="IPR005720">
    <property type="entry name" value="Dihydroorotate_DH_cat"/>
</dbReference>
<sequence>MVNLSTKYAGLNLRNPIIAASSSLSSTSEGVRRLAEAGAGAVVLKSLFEEQMQAEAKYLDQVFEPGWHPEAREYVGRLGMEIGPREYLKLVEEAKKTVSIPIIASLNCISPKWWVNYANQIEEAGADAIELNISLMPSDPNLRSQDIEQLFLKIFEEVKAVVDIPLMVKIGPYFTSLAWMAKELDKRGVSALVLFNRFYQLDIDVDKLKITHGHRFSSPEEMSLPLRWIALLRGRVKCDLSASTGVHDGFGVIKQILAGATTVQICSTLYLKGIKQINIILEEIESWMKIHNFDSINQIRGKLSQLQSDQPEVYERLQYIKAMVGIE</sequence>
<evidence type="ECO:0000259" key="7">
    <source>
        <dbReference type="Pfam" id="PF01180"/>
    </source>
</evidence>
<dbReference type="EC" id="1.3.1.14" evidence="8"/>
<dbReference type="EMBL" id="QLTW01000005">
    <property type="protein sequence ID" value="MBT9144346.1"/>
    <property type="molecule type" value="Genomic_DNA"/>
</dbReference>
<evidence type="ECO:0000256" key="3">
    <source>
        <dbReference type="ARBA" id="ARBA00022630"/>
    </source>
</evidence>
<feature type="domain" description="Dihydroorotate dehydrogenase catalytic" evidence="7">
    <location>
        <begin position="4"/>
        <end position="288"/>
    </location>
</feature>
<dbReference type="GO" id="GO:0005737">
    <property type="term" value="C:cytoplasm"/>
    <property type="evidence" value="ECO:0007669"/>
    <property type="project" value="InterPro"/>
</dbReference>
<dbReference type="Pfam" id="PF01180">
    <property type="entry name" value="DHO_dh"/>
    <property type="match status" value="1"/>
</dbReference>
<gene>
    <name evidence="8" type="primary">pyrD_1</name>
    <name evidence="8" type="ORF">DDT42_00181</name>
</gene>
<dbReference type="InterPro" id="IPR012135">
    <property type="entry name" value="Dihydroorotate_DH_1_2"/>
</dbReference>
<dbReference type="PANTHER" id="PTHR48109:SF3">
    <property type="entry name" value="SLL0744 PROTEIN"/>
    <property type="match status" value="1"/>
</dbReference>
<dbReference type="AlphaFoldDB" id="A0A9E2BEX1"/>
<keyword evidence="5" id="KW-0665">Pyrimidine biosynthesis</keyword>
<organism evidence="8 9">
    <name type="scientific">Psychracetigena formicireducens</name>
    <dbReference type="NCBI Taxonomy" id="2986056"/>
    <lineage>
        <taxon>Bacteria</taxon>
        <taxon>Bacillati</taxon>
        <taxon>Candidatus Lithacetigenota</taxon>
        <taxon>Candidatus Psychracetigena</taxon>
    </lineage>
</organism>
<evidence type="ECO:0000313" key="8">
    <source>
        <dbReference type="EMBL" id="MBT9144346.1"/>
    </source>
</evidence>
<comment type="caution">
    <text evidence="8">The sequence shown here is derived from an EMBL/GenBank/DDBJ whole genome shotgun (WGS) entry which is preliminary data.</text>
</comment>
<keyword evidence="3" id="KW-0285">Flavoprotein</keyword>
<name>A0A9E2BEX1_PSYF1</name>
<accession>A0A9E2BEX1</accession>
<dbReference type="InterPro" id="IPR013785">
    <property type="entry name" value="Aldolase_TIM"/>
</dbReference>
<evidence type="ECO:0000256" key="4">
    <source>
        <dbReference type="ARBA" id="ARBA00022643"/>
    </source>
</evidence>
<dbReference type="GO" id="GO:0006207">
    <property type="term" value="P:'de novo' pyrimidine nucleobase biosynthetic process"/>
    <property type="evidence" value="ECO:0007669"/>
    <property type="project" value="TreeGrafter"/>
</dbReference>
<evidence type="ECO:0000256" key="2">
    <source>
        <dbReference type="ARBA" id="ARBA00004725"/>
    </source>
</evidence>
<dbReference type="GO" id="GO:0006222">
    <property type="term" value="P:UMP biosynthetic process"/>
    <property type="evidence" value="ECO:0007669"/>
    <property type="project" value="InterPro"/>
</dbReference>
<proteinExistence type="predicted"/>
<protein>
    <submittedName>
        <fullName evidence="8">Dihydroorotate dehydrogenase B (NAD(+)), catalytic subunit</fullName>
        <ecNumber evidence="8">1.3.1.14</ecNumber>
    </submittedName>
</protein>
<reference evidence="8 9" key="1">
    <citation type="journal article" date="2021" name="bioRxiv">
        <title>Unique metabolic strategies in Hadean analogues reveal hints for primordial physiology.</title>
        <authorList>
            <person name="Nobu M.K."/>
            <person name="Nakai R."/>
            <person name="Tamazawa S."/>
            <person name="Mori H."/>
            <person name="Toyoda A."/>
            <person name="Ijiri A."/>
            <person name="Suzuki S."/>
            <person name="Kurokawa K."/>
            <person name="Kamagata Y."/>
            <person name="Tamaki H."/>
        </authorList>
    </citation>
    <scope>NUCLEOTIDE SEQUENCE [LARGE SCALE GENOMIC DNA]</scope>
    <source>
        <strain evidence="8">BS525</strain>
    </source>
</reference>
<keyword evidence="4" id="KW-0288">FMN</keyword>